<dbReference type="Gene3D" id="3.40.1190.20">
    <property type="match status" value="1"/>
</dbReference>
<dbReference type="SUPFAM" id="SSF53613">
    <property type="entry name" value="Ribokinase-like"/>
    <property type="match status" value="1"/>
</dbReference>
<evidence type="ECO:0000259" key="3">
    <source>
        <dbReference type="Pfam" id="PF00294"/>
    </source>
</evidence>
<protein>
    <submittedName>
        <fullName evidence="4">Sugar/nucleoside kinase (Ribokinase family)</fullName>
    </submittedName>
</protein>
<reference evidence="4 5" key="1">
    <citation type="submission" date="2020-08" db="EMBL/GenBank/DDBJ databases">
        <title>Genomic Encyclopedia of Type Strains, Phase IV (KMG-IV): sequencing the most valuable type-strain genomes for metagenomic binning, comparative biology and taxonomic classification.</title>
        <authorList>
            <person name="Goeker M."/>
        </authorList>
    </citation>
    <scope>NUCLEOTIDE SEQUENCE [LARGE SCALE GENOMIC DNA]</scope>
    <source>
        <strain evidence="4 5">DSM 106739</strain>
    </source>
</reference>
<keyword evidence="1" id="KW-0808">Transferase</keyword>
<proteinExistence type="predicted"/>
<evidence type="ECO:0000313" key="5">
    <source>
        <dbReference type="Proteomes" id="UP000561045"/>
    </source>
</evidence>
<dbReference type="PROSITE" id="PS00584">
    <property type="entry name" value="PFKB_KINASES_2"/>
    <property type="match status" value="1"/>
</dbReference>
<dbReference type="PANTHER" id="PTHR10584:SF157">
    <property type="entry name" value="SULFOFRUCTOSE KINASE"/>
    <property type="match status" value="1"/>
</dbReference>
<name>A0A840BEA6_9RHOO</name>
<accession>A0A840BEA6</accession>
<comment type="caution">
    <text evidence="4">The sequence shown here is derived from an EMBL/GenBank/DDBJ whole genome shotgun (WGS) entry which is preliminary data.</text>
</comment>
<evidence type="ECO:0000313" key="4">
    <source>
        <dbReference type="EMBL" id="MBB4011033.1"/>
    </source>
</evidence>
<dbReference type="GO" id="GO:0016301">
    <property type="term" value="F:kinase activity"/>
    <property type="evidence" value="ECO:0007669"/>
    <property type="project" value="UniProtKB-KW"/>
</dbReference>
<feature type="domain" description="Carbohydrate kinase PfkB" evidence="3">
    <location>
        <begin position="15"/>
        <end position="283"/>
    </location>
</feature>
<evidence type="ECO:0000256" key="2">
    <source>
        <dbReference type="ARBA" id="ARBA00022777"/>
    </source>
</evidence>
<dbReference type="PANTHER" id="PTHR10584">
    <property type="entry name" value="SUGAR KINASE"/>
    <property type="match status" value="1"/>
</dbReference>
<dbReference type="InterPro" id="IPR011611">
    <property type="entry name" value="PfkB_dom"/>
</dbReference>
<organism evidence="4 5">
    <name type="scientific">Niveibacterium umoris</name>
    <dbReference type="NCBI Taxonomy" id="1193620"/>
    <lineage>
        <taxon>Bacteria</taxon>
        <taxon>Pseudomonadati</taxon>
        <taxon>Pseudomonadota</taxon>
        <taxon>Betaproteobacteria</taxon>
        <taxon>Rhodocyclales</taxon>
        <taxon>Rhodocyclaceae</taxon>
        <taxon>Niveibacterium</taxon>
    </lineage>
</organism>
<sequence>MARIAVAGLYTLETNLRIEGFPLPYYPVTYPFHGITQAHAGVGLNVAVALAGLGHEVRFATLIGEDEPGDHMMAALPGFGLAGGHVARNASATSQSVILVAPDGNRQIHCDLKDLQERHYPTERVASLLDDATLAVVCNINFARPLLAAARERDIPIATDVHALEDFDDAYNRDFMAAADILFLSHERLRCTPGEAISALRQRYDPRILVIGLGSGGALLSERGQSTLQLPAIAPRGVVNTIGAGDALFSAFVDQTQRGLPASLALRNATLYAGTKVSESGATCGLMNAQAFQAAIAASY</sequence>
<dbReference type="InterPro" id="IPR029056">
    <property type="entry name" value="Ribokinase-like"/>
</dbReference>
<dbReference type="InterPro" id="IPR002173">
    <property type="entry name" value="Carboh/pur_kinase_PfkB_CS"/>
</dbReference>
<dbReference type="AlphaFoldDB" id="A0A840BEA6"/>
<evidence type="ECO:0000256" key="1">
    <source>
        <dbReference type="ARBA" id="ARBA00022679"/>
    </source>
</evidence>
<dbReference type="RefSeq" id="WP_183631253.1">
    <property type="nucleotide sequence ID" value="NZ_BAABLE010000011.1"/>
</dbReference>
<dbReference type="Proteomes" id="UP000561045">
    <property type="component" value="Unassembled WGS sequence"/>
</dbReference>
<dbReference type="EMBL" id="JACIET010000001">
    <property type="protein sequence ID" value="MBB4011033.1"/>
    <property type="molecule type" value="Genomic_DNA"/>
</dbReference>
<keyword evidence="2 4" id="KW-0418">Kinase</keyword>
<dbReference type="Pfam" id="PF00294">
    <property type="entry name" value="PfkB"/>
    <property type="match status" value="1"/>
</dbReference>
<dbReference type="GO" id="GO:0005829">
    <property type="term" value="C:cytosol"/>
    <property type="evidence" value="ECO:0007669"/>
    <property type="project" value="TreeGrafter"/>
</dbReference>
<keyword evidence="5" id="KW-1185">Reference proteome</keyword>
<gene>
    <name evidence="4" type="ORF">GGR36_000341</name>
</gene>